<dbReference type="InterPro" id="IPR025645">
    <property type="entry name" value="DUF4349"/>
</dbReference>
<dbReference type="EMBL" id="JACHCF010000007">
    <property type="protein sequence ID" value="MBB5622236.1"/>
    <property type="molecule type" value="Genomic_DNA"/>
</dbReference>
<sequence length="285" mass="32355">MMKKYLIYGILGLTALGCSSDKKSGAYETADVQKQSSALSSDTAVTEKIVKTADMRFRVKDVQSTKEKLGSILKAEGGTITGFNTHSMIRQNEKVKYSADSLLELIAYRVEGLVVARIPSEKLDDFTNQIAKMAVFIDDQSLKQDDQSLNYLSNQLKNRNKVEAVTQLNNSVSGKKVSVAERSLALKDELVDNKVNNLLTDRNVRYSTITLNFYQDNTIKKMIVVNDNLSDYRPDFFKRFWLSFENGWGVFKEFILILANLWALILVAVAGYFVFRHYRRKKLIA</sequence>
<dbReference type="PROSITE" id="PS51257">
    <property type="entry name" value="PROKAR_LIPOPROTEIN"/>
    <property type="match status" value="1"/>
</dbReference>
<keyword evidence="1" id="KW-0472">Membrane</keyword>
<feature type="domain" description="DUF4349" evidence="2">
    <location>
        <begin position="48"/>
        <end position="274"/>
    </location>
</feature>
<reference evidence="3 4" key="1">
    <citation type="submission" date="2020-08" db="EMBL/GenBank/DDBJ databases">
        <title>Genomic Encyclopedia of Type Strains, Phase IV (KMG-V): Genome sequencing to study the core and pangenomes of soil and plant-associated prokaryotes.</title>
        <authorList>
            <person name="Whitman W."/>
        </authorList>
    </citation>
    <scope>NUCLEOTIDE SEQUENCE [LARGE SCALE GENOMIC DNA]</scope>
    <source>
        <strain evidence="3 4">MP7CTX6</strain>
    </source>
</reference>
<name>A0A7W9DKH4_9SPHI</name>
<keyword evidence="1" id="KW-0812">Transmembrane</keyword>
<protein>
    <recommendedName>
        <fullName evidence="2">DUF4349 domain-containing protein</fullName>
    </recommendedName>
</protein>
<proteinExistence type="predicted"/>
<evidence type="ECO:0000313" key="3">
    <source>
        <dbReference type="EMBL" id="MBB5622236.1"/>
    </source>
</evidence>
<dbReference type="AlphaFoldDB" id="A0A7W9DKH4"/>
<dbReference type="Pfam" id="PF14257">
    <property type="entry name" value="DUF4349"/>
    <property type="match status" value="1"/>
</dbReference>
<gene>
    <name evidence="3" type="ORF">HDE69_003301</name>
</gene>
<dbReference type="RefSeq" id="WP_260160956.1">
    <property type="nucleotide sequence ID" value="NZ_JACHCF010000007.1"/>
</dbReference>
<organism evidence="3 4">
    <name type="scientific">Pedobacter cryoconitis</name>
    <dbReference type="NCBI Taxonomy" id="188932"/>
    <lineage>
        <taxon>Bacteria</taxon>
        <taxon>Pseudomonadati</taxon>
        <taxon>Bacteroidota</taxon>
        <taxon>Sphingobacteriia</taxon>
        <taxon>Sphingobacteriales</taxon>
        <taxon>Sphingobacteriaceae</taxon>
        <taxon>Pedobacter</taxon>
    </lineage>
</organism>
<accession>A0A7W9DKH4</accession>
<evidence type="ECO:0000259" key="2">
    <source>
        <dbReference type="Pfam" id="PF14257"/>
    </source>
</evidence>
<evidence type="ECO:0000313" key="4">
    <source>
        <dbReference type="Proteomes" id="UP000537718"/>
    </source>
</evidence>
<keyword evidence="1" id="KW-1133">Transmembrane helix</keyword>
<comment type="caution">
    <text evidence="3">The sequence shown here is derived from an EMBL/GenBank/DDBJ whole genome shotgun (WGS) entry which is preliminary data.</text>
</comment>
<evidence type="ECO:0000256" key="1">
    <source>
        <dbReference type="SAM" id="Phobius"/>
    </source>
</evidence>
<dbReference type="Proteomes" id="UP000537718">
    <property type="component" value="Unassembled WGS sequence"/>
</dbReference>
<feature type="transmembrane region" description="Helical" evidence="1">
    <location>
        <begin position="254"/>
        <end position="275"/>
    </location>
</feature>